<dbReference type="InterPro" id="IPR001387">
    <property type="entry name" value="Cro/C1-type_HTH"/>
</dbReference>
<dbReference type="SUPFAM" id="SSF47090">
    <property type="entry name" value="PGBD-like"/>
    <property type="match status" value="1"/>
</dbReference>
<dbReference type="AlphaFoldDB" id="A0A1G8XRD3"/>
<evidence type="ECO:0000256" key="1">
    <source>
        <dbReference type="SAM" id="MobiDB-lite"/>
    </source>
</evidence>
<proteinExistence type="predicted"/>
<dbReference type="RefSeq" id="WP_093608762.1">
    <property type="nucleotide sequence ID" value="NZ_FNFF01000003.1"/>
</dbReference>
<feature type="transmembrane region" description="Helical" evidence="2">
    <location>
        <begin position="275"/>
        <end position="296"/>
    </location>
</feature>
<evidence type="ECO:0000313" key="5">
    <source>
        <dbReference type="Proteomes" id="UP000199155"/>
    </source>
</evidence>
<dbReference type="InterPro" id="IPR036366">
    <property type="entry name" value="PGBDSf"/>
</dbReference>
<dbReference type="Gene3D" id="1.10.101.10">
    <property type="entry name" value="PGBD-like superfamily/PGBD"/>
    <property type="match status" value="1"/>
</dbReference>
<dbReference type="Proteomes" id="UP000199155">
    <property type="component" value="Unassembled WGS sequence"/>
</dbReference>
<dbReference type="InterPro" id="IPR010982">
    <property type="entry name" value="Lambda_DNA-bd_dom_sf"/>
</dbReference>
<protein>
    <submittedName>
        <fullName evidence="4">Helix-turn-helix domain-containing protein</fullName>
    </submittedName>
</protein>
<dbReference type="InterPro" id="IPR002477">
    <property type="entry name" value="Peptidoglycan-bd-like"/>
</dbReference>
<keyword evidence="2" id="KW-1133">Transmembrane helix</keyword>
<feature type="domain" description="HTH cro/C1-type" evidence="3">
    <location>
        <begin position="21"/>
        <end position="76"/>
    </location>
</feature>
<dbReference type="STRING" id="417292.SAMN05421806_103361"/>
<dbReference type="GO" id="GO:0003677">
    <property type="term" value="F:DNA binding"/>
    <property type="evidence" value="ECO:0007669"/>
    <property type="project" value="InterPro"/>
</dbReference>
<dbReference type="Gene3D" id="1.10.260.40">
    <property type="entry name" value="lambda repressor-like DNA-binding domains"/>
    <property type="match status" value="1"/>
</dbReference>
<evidence type="ECO:0000259" key="3">
    <source>
        <dbReference type="SMART" id="SM00530"/>
    </source>
</evidence>
<dbReference type="CDD" id="cd00093">
    <property type="entry name" value="HTH_XRE"/>
    <property type="match status" value="1"/>
</dbReference>
<evidence type="ECO:0000256" key="2">
    <source>
        <dbReference type="SAM" id="Phobius"/>
    </source>
</evidence>
<name>A0A1G8XRD3_9ACTN</name>
<sequence length="404" mass="41429">MSRWKPLPASLPGRERQLAVQLRRLKDRSGLSFAALAAKTSYSSSSWERYLNGRKPVPRAAVEELAQVCGTDPTRLIVLHETARATATADLRDASAPLRMGGVAPREASAARSAGPHSVVRTRTPPTAGEAVTAAEAATTAAAASPDEPPSYGATVVPDGGIRPGEILPPGEVLPPDGAGSSDAARASGAAVPLAAFPPRAGDIPSYGATVVPDGGIRPGEILPPDGADPFDAALRSGAAVPPAAFPPPADGIPSYGAARARSGPARGRRLRTTALFAAVAAVAFAAGLVVGAFGLPRLGAEDPAPVADPAYRVGRTYSCETVRHDGRLHAGHSATREALLDLNSSGWDVVEAQCLLARHGYPAGAADGLYGEDTRRAVRSFQQDRGLVADGIVGPDTWGELRA</sequence>
<dbReference type="OrthoDB" id="9815541at2"/>
<accession>A0A1G8XRD3</accession>
<keyword evidence="2" id="KW-0472">Membrane</keyword>
<reference evidence="4 5" key="1">
    <citation type="submission" date="2016-10" db="EMBL/GenBank/DDBJ databases">
        <authorList>
            <person name="de Groot N.N."/>
        </authorList>
    </citation>
    <scope>NUCLEOTIDE SEQUENCE [LARGE SCALE GENOMIC DNA]</scope>
    <source>
        <strain evidence="4 5">CGMCC 4.5727</strain>
    </source>
</reference>
<organism evidence="4 5">
    <name type="scientific">Streptomyces indicus</name>
    <dbReference type="NCBI Taxonomy" id="417292"/>
    <lineage>
        <taxon>Bacteria</taxon>
        <taxon>Bacillati</taxon>
        <taxon>Actinomycetota</taxon>
        <taxon>Actinomycetes</taxon>
        <taxon>Kitasatosporales</taxon>
        <taxon>Streptomycetaceae</taxon>
        <taxon>Streptomyces</taxon>
    </lineage>
</organism>
<dbReference type="Pfam" id="PF13560">
    <property type="entry name" value="HTH_31"/>
    <property type="match status" value="1"/>
</dbReference>
<dbReference type="InterPro" id="IPR036365">
    <property type="entry name" value="PGBD-like_sf"/>
</dbReference>
<evidence type="ECO:0000313" key="4">
    <source>
        <dbReference type="EMBL" id="SDJ93108.1"/>
    </source>
</evidence>
<dbReference type="Pfam" id="PF01471">
    <property type="entry name" value="PG_binding_1"/>
    <property type="match status" value="1"/>
</dbReference>
<gene>
    <name evidence="4" type="ORF">SAMN05421806_103361</name>
</gene>
<dbReference type="SUPFAM" id="SSF47413">
    <property type="entry name" value="lambda repressor-like DNA-binding domains"/>
    <property type="match status" value="1"/>
</dbReference>
<feature type="compositionally biased region" description="Low complexity" evidence="1">
    <location>
        <begin position="124"/>
        <end position="146"/>
    </location>
</feature>
<dbReference type="SMART" id="SM00530">
    <property type="entry name" value="HTH_XRE"/>
    <property type="match status" value="1"/>
</dbReference>
<feature type="region of interest" description="Disordered" evidence="1">
    <location>
        <begin position="104"/>
        <end position="151"/>
    </location>
</feature>
<keyword evidence="5" id="KW-1185">Reference proteome</keyword>
<dbReference type="EMBL" id="FNFF01000003">
    <property type="protein sequence ID" value="SDJ93108.1"/>
    <property type="molecule type" value="Genomic_DNA"/>
</dbReference>
<keyword evidence="2" id="KW-0812">Transmembrane</keyword>